<evidence type="ECO:0000256" key="2">
    <source>
        <dbReference type="ARBA" id="ARBA00022630"/>
    </source>
</evidence>
<keyword evidence="3" id="KW-0274">FAD</keyword>
<dbReference type="PANTHER" id="PTHR42934">
    <property type="entry name" value="GLYCOLATE OXIDASE SUBUNIT GLCD"/>
    <property type="match status" value="1"/>
</dbReference>
<dbReference type="PANTHER" id="PTHR42934:SF2">
    <property type="entry name" value="GLYCOLATE OXIDASE SUBUNIT GLCD"/>
    <property type="match status" value="1"/>
</dbReference>
<sequence length="455" mass="50428">MEYSQLKNIIKDENRVILGEHIEKEYLTDGLALEYGEADALVFVKNTNEVVNIIRFANENLMPVTPRGAGTCLTGASIPTKRGIILDLSKMNNILELDEENLNITIEPGVLLKDLQDYVESKKLFYPPDPGEKASTIGGNISTNAGGMRAVKYGVTRDYVRELEIVSGDGTIITVGSKTIKNSSGLDLKDLIVGSEGTLGIITKITLKVIPKPAASVSVLIPFDNLKTGVNCISKIIKSNSNPTAIEFMENNIVENSEKFVDLKLPCNNGNAYLLLTFDGEEDEISANINKTREVVINNGALDFRELNEEEALNAWTIRGALASSICQNNEQVPIDIVVPIDKIPQFVEFTNECGKKHGIQVIYFGHAGDGNIHVSAIRNSMESNEWKQRTHKLLNELYKKSNEFNGLPSGEHGIGLTKKEYFEKVTKDENLEYMRNIKNIFDKNNILNIGKVYC</sequence>
<dbReference type="SUPFAM" id="SSF56176">
    <property type="entry name" value="FAD-binding/transporter-associated domain-like"/>
    <property type="match status" value="1"/>
</dbReference>
<dbReference type="InterPro" id="IPR016169">
    <property type="entry name" value="FAD-bd_PCMH_sub2"/>
</dbReference>
<dbReference type="PROSITE" id="PS51387">
    <property type="entry name" value="FAD_PCMH"/>
    <property type="match status" value="1"/>
</dbReference>
<comment type="cofactor">
    <cofactor evidence="1">
        <name>FAD</name>
        <dbReference type="ChEBI" id="CHEBI:57692"/>
    </cofactor>
</comment>
<organism evidence="6 7">
    <name type="scientific">Clostridium gelidum</name>
    <dbReference type="NCBI Taxonomy" id="704125"/>
    <lineage>
        <taxon>Bacteria</taxon>
        <taxon>Bacillati</taxon>
        <taxon>Bacillota</taxon>
        <taxon>Clostridia</taxon>
        <taxon>Eubacteriales</taxon>
        <taxon>Clostridiaceae</taxon>
        <taxon>Clostridium</taxon>
    </lineage>
</organism>
<protein>
    <submittedName>
        <fullName evidence="6">Glycolate oxidase</fullName>
    </submittedName>
</protein>
<evidence type="ECO:0000256" key="4">
    <source>
        <dbReference type="ARBA" id="ARBA00023002"/>
    </source>
</evidence>
<dbReference type="Gene3D" id="3.30.70.2740">
    <property type="match status" value="1"/>
</dbReference>
<feature type="domain" description="FAD-binding PCMH-type" evidence="5">
    <location>
        <begin position="34"/>
        <end position="212"/>
    </location>
</feature>
<dbReference type="InterPro" id="IPR016164">
    <property type="entry name" value="FAD-linked_Oxase-like_C"/>
</dbReference>
<name>A0ABM7T2D3_9CLOT</name>
<dbReference type="InterPro" id="IPR051914">
    <property type="entry name" value="FAD-linked_OxidoTrans_Type4"/>
</dbReference>
<dbReference type="RefSeq" id="WP_224037600.1">
    <property type="nucleotide sequence ID" value="NZ_AP024849.1"/>
</dbReference>
<dbReference type="Pfam" id="PF02913">
    <property type="entry name" value="FAD-oxidase_C"/>
    <property type="match status" value="1"/>
</dbReference>
<keyword evidence="2" id="KW-0285">Flavoprotein</keyword>
<dbReference type="InterPro" id="IPR036318">
    <property type="entry name" value="FAD-bd_PCMH-like_sf"/>
</dbReference>
<evidence type="ECO:0000313" key="7">
    <source>
        <dbReference type="Proteomes" id="UP000824633"/>
    </source>
</evidence>
<dbReference type="InterPro" id="IPR006094">
    <property type="entry name" value="Oxid_FAD_bind_N"/>
</dbReference>
<dbReference type="Proteomes" id="UP000824633">
    <property type="component" value="Chromosome"/>
</dbReference>
<keyword evidence="7" id="KW-1185">Reference proteome</keyword>
<dbReference type="Gene3D" id="3.30.465.10">
    <property type="match status" value="1"/>
</dbReference>
<dbReference type="Pfam" id="PF01565">
    <property type="entry name" value="FAD_binding_4"/>
    <property type="match status" value="1"/>
</dbReference>
<dbReference type="SUPFAM" id="SSF55103">
    <property type="entry name" value="FAD-linked oxidases, C-terminal domain"/>
    <property type="match status" value="1"/>
</dbReference>
<accession>A0ABM7T2D3</accession>
<dbReference type="InterPro" id="IPR016171">
    <property type="entry name" value="Vanillyl_alc_oxidase_C-sub2"/>
</dbReference>
<keyword evidence="4" id="KW-0560">Oxidoreductase</keyword>
<evidence type="ECO:0000259" key="5">
    <source>
        <dbReference type="PROSITE" id="PS51387"/>
    </source>
</evidence>
<dbReference type="InterPro" id="IPR004113">
    <property type="entry name" value="FAD-bd_oxidored_4_C"/>
</dbReference>
<reference evidence="7" key="1">
    <citation type="submission" date="2021-07" db="EMBL/GenBank/DDBJ databases">
        <title>Complete genome sequencing of a Clostridium isolate.</title>
        <authorList>
            <person name="Ueki A."/>
            <person name="Tonouchi A."/>
        </authorList>
    </citation>
    <scope>NUCLEOTIDE SEQUENCE [LARGE SCALE GENOMIC DNA]</scope>
    <source>
        <strain evidence="7">C5S11</strain>
    </source>
</reference>
<proteinExistence type="predicted"/>
<dbReference type="Gene3D" id="1.10.45.10">
    <property type="entry name" value="Vanillyl-alcohol Oxidase, Chain A, domain 4"/>
    <property type="match status" value="1"/>
</dbReference>
<gene>
    <name evidence="6" type="primary">glcD_2</name>
    <name evidence="6" type="ORF">psyc5s11_21450</name>
</gene>
<evidence type="ECO:0000256" key="3">
    <source>
        <dbReference type="ARBA" id="ARBA00022827"/>
    </source>
</evidence>
<evidence type="ECO:0000256" key="1">
    <source>
        <dbReference type="ARBA" id="ARBA00001974"/>
    </source>
</evidence>
<dbReference type="EMBL" id="AP024849">
    <property type="protein sequence ID" value="BCZ46078.1"/>
    <property type="molecule type" value="Genomic_DNA"/>
</dbReference>
<dbReference type="InterPro" id="IPR016166">
    <property type="entry name" value="FAD-bd_PCMH"/>
</dbReference>
<evidence type="ECO:0000313" key="6">
    <source>
        <dbReference type="EMBL" id="BCZ46078.1"/>
    </source>
</evidence>